<evidence type="ECO:0000313" key="1">
    <source>
        <dbReference type="EMBL" id="MPC47173.1"/>
    </source>
</evidence>
<accession>A0A5B7FQ17</accession>
<comment type="caution">
    <text evidence="1">The sequence shown here is derived from an EMBL/GenBank/DDBJ whole genome shotgun (WGS) entry which is preliminary data.</text>
</comment>
<name>A0A5B7FQ17_PORTR</name>
<organism evidence="1 2">
    <name type="scientific">Portunus trituberculatus</name>
    <name type="common">Swimming crab</name>
    <name type="synonym">Neptunus trituberculatus</name>
    <dbReference type="NCBI Taxonomy" id="210409"/>
    <lineage>
        <taxon>Eukaryota</taxon>
        <taxon>Metazoa</taxon>
        <taxon>Ecdysozoa</taxon>
        <taxon>Arthropoda</taxon>
        <taxon>Crustacea</taxon>
        <taxon>Multicrustacea</taxon>
        <taxon>Malacostraca</taxon>
        <taxon>Eumalacostraca</taxon>
        <taxon>Eucarida</taxon>
        <taxon>Decapoda</taxon>
        <taxon>Pleocyemata</taxon>
        <taxon>Brachyura</taxon>
        <taxon>Eubrachyura</taxon>
        <taxon>Portunoidea</taxon>
        <taxon>Portunidae</taxon>
        <taxon>Portuninae</taxon>
        <taxon>Portunus</taxon>
    </lineage>
</organism>
<dbReference type="Proteomes" id="UP000324222">
    <property type="component" value="Unassembled WGS sequence"/>
</dbReference>
<dbReference type="EMBL" id="VSRR010007593">
    <property type="protein sequence ID" value="MPC47173.1"/>
    <property type="molecule type" value="Genomic_DNA"/>
</dbReference>
<evidence type="ECO:0000313" key="2">
    <source>
        <dbReference type="Proteomes" id="UP000324222"/>
    </source>
</evidence>
<protein>
    <submittedName>
        <fullName evidence="1">Uncharacterized protein</fullName>
    </submittedName>
</protein>
<reference evidence="1 2" key="1">
    <citation type="submission" date="2019-05" db="EMBL/GenBank/DDBJ databases">
        <title>Another draft genome of Portunus trituberculatus and its Hox gene families provides insights of decapod evolution.</title>
        <authorList>
            <person name="Jeong J.-H."/>
            <person name="Song I."/>
            <person name="Kim S."/>
            <person name="Choi T."/>
            <person name="Kim D."/>
            <person name="Ryu S."/>
            <person name="Kim W."/>
        </authorList>
    </citation>
    <scope>NUCLEOTIDE SEQUENCE [LARGE SCALE GENOMIC DNA]</scope>
    <source>
        <tissue evidence="1">Muscle</tissue>
    </source>
</reference>
<gene>
    <name evidence="1" type="ORF">E2C01_040910</name>
</gene>
<sequence>MLTSVAKTRKSLTLQVKLDILHRHERSEKTNNSIARHHLGSIYCLNYFQVSETTDSPFTFSVLNKIAIKDRKRCNISAVRKRQKTVSQRRGVDEMKSFLIPSHLVKLCDWNPIKHVKRGR</sequence>
<proteinExistence type="predicted"/>
<keyword evidence="2" id="KW-1185">Reference proteome</keyword>
<dbReference type="AlphaFoldDB" id="A0A5B7FQ17"/>